<accession>A0A164GTG7</accession>
<dbReference type="Proteomes" id="UP000076858">
    <property type="component" value="Unassembled WGS sequence"/>
</dbReference>
<protein>
    <submittedName>
        <fullName evidence="1">Uncharacterized protein</fullName>
    </submittedName>
</protein>
<organism evidence="1 2">
    <name type="scientific">Daphnia magna</name>
    <dbReference type="NCBI Taxonomy" id="35525"/>
    <lineage>
        <taxon>Eukaryota</taxon>
        <taxon>Metazoa</taxon>
        <taxon>Ecdysozoa</taxon>
        <taxon>Arthropoda</taxon>
        <taxon>Crustacea</taxon>
        <taxon>Branchiopoda</taxon>
        <taxon>Diplostraca</taxon>
        <taxon>Cladocera</taxon>
        <taxon>Anomopoda</taxon>
        <taxon>Daphniidae</taxon>
        <taxon>Daphnia</taxon>
    </lineage>
</organism>
<dbReference type="EMBL" id="LRGB01013932">
    <property type="protein sequence ID" value="KZR99337.1"/>
    <property type="molecule type" value="Genomic_DNA"/>
</dbReference>
<comment type="caution">
    <text evidence="1">The sequence shown here is derived from an EMBL/GenBank/DDBJ whole genome shotgun (WGS) entry which is preliminary data.</text>
</comment>
<evidence type="ECO:0000313" key="1">
    <source>
        <dbReference type="EMBL" id="KZR99337.1"/>
    </source>
</evidence>
<gene>
    <name evidence="1" type="ORF">APZ42_004831</name>
</gene>
<sequence length="62" mass="7415">SINFIIHTVDGIDNKKISIFKRDSWLRSESPAQILFPWLRIVQILQARKKKKKMFAKFIRKS</sequence>
<keyword evidence="2" id="KW-1185">Reference proteome</keyword>
<feature type="non-terminal residue" evidence="1">
    <location>
        <position position="1"/>
    </location>
</feature>
<name>A0A164GTG7_9CRUS</name>
<evidence type="ECO:0000313" key="2">
    <source>
        <dbReference type="Proteomes" id="UP000076858"/>
    </source>
</evidence>
<reference evidence="1 2" key="1">
    <citation type="submission" date="2016-03" db="EMBL/GenBank/DDBJ databases">
        <title>EvidentialGene: Evidence-directed Construction of Genes on Genomes.</title>
        <authorList>
            <person name="Gilbert D.G."/>
            <person name="Choi J.-H."/>
            <person name="Mockaitis K."/>
            <person name="Colbourne J."/>
            <person name="Pfrender M."/>
        </authorList>
    </citation>
    <scope>NUCLEOTIDE SEQUENCE [LARGE SCALE GENOMIC DNA]</scope>
    <source>
        <strain evidence="1 2">Xinb3</strain>
        <tissue evidence="1">Complete organism</tissue>
    </source>
</reference>
<dbReference type="AlphaFoldDB" id="A0A164GTG7"/>
<proteinExistence type="predicted"/>